<dbReference type="PANTHER" id="PTHR46499">
    <property type="entry name" value="QUEUINE TRNA-RIBOSYLTRANSFERASE"/>
    <property type="match status" value="1"/>
</dbReference>
<reference evidence="3" key="1">
    <citation type="submission" date="2013-11" db="EMBL/GenBank/DDBJ databases">
        <title>Comparative genomics of Ignicoccus.</title>
        <authorList>
            <person name="Podar M."/>
        </authorList>
    </citation>
    <scope>NUCLEOTIDE SEQUENCE</scope>
    <source>
        <strain evidence="3">DSM 13166</strain>
    </source>
</reference>
<evidence type="ECO:0000313" key="4">
    <source>
        <dbReference type="Proteomes" id="UP001063698"/>
    </source>
</evidence>
<dbReference type="GO" id="GO:0002099">
    <property type="term" value="P:tRNA wobble guanine modification"/>
    <property type="evidence" value="ECO:0007669"/>
    <property type="project" value="TreeGrafter"/>
</dbReference>
<dbReference type="SUPFAM" id="SSF51713">
    <property type="entry name" value="tRNA-guanine transglycosylase"/>
    <property type="match status" value="1"/>
</dbReference>
<evidence type="ECO:0000256" key="1">
    <source>
        <dbReference type="ARBA" id="ARBA00022694"/>
    </source>
</evidence>
<feature type="domain" description="tRNA-guanine(15) transglycosylase-like" evidence="2">
    <location>
        <begin position="11"/>
        <end position="331"/>
    </location>
</feature>
<dbReference type="GO" id="GO:0005737">
    <property type="term" value="C:cytoplasm"/>
    <property type="evidence" value="ECO:0007669"/>
    <property type="project" value="TreeGrafter"/>
</dbReference>
<dbReference type="InterPro" id="IPR050076">
    <property type="entry name" value="ArchSynthase1/Queuine_TRR"/>
</dbReference>
<organism evidence="3 4">
    <name type="scientific">Ignicoccus pacificus DSM 13166</name>
    <dbReference type="NCBI Taxonomy" id="940294"/>
    <lineage>
        <taxon>Archaea</taxon>
        <taxon>Thermoproteota</taxon>
        <taxon>Thermoprotei</taxon>
        <taxon>Desulfurococcales</taxon>
        <taxon>Desulfurococcaceae</taxon>
        <taxon>Ignicoccus</taxon>
    </lineage>
</organism>
<keyword evidence="4" id="KW-1185">Reference proteome</keyword>
<accession>A0A977K9J3</accession>
<evidence type="ECO:0000313" key="3">
    <source>
        <dbReference type="EMBL" id="UXD21514.1"/>
    </source>
</evidence>
<dbReference type="NCBIfam" id="TIGR00449">
    <property type="entry name" value="tgt_general"/>
    <property type="match status" value="1"/>
</dbReference>
<dbReference type="Pfam" id="PF01702">
    <property type="entry name" value="TGT"/>
    <property type="match status" value="1"/>
</dbReference>
<keyword evidence="1" id="KW-0819">tRNA processing</keyword>
<name>A0A977K9J3_9CREN</name>
<dbReference type="Gene3D" id="3.20.20.105">
    <property type="entry name" value="Queuine tRNA-ribosyltransferase-like"/>
    <property type="match status" value="1"/>
</dbReference>
<dbReference type="InterPro" id="IPR036511">
    <property type="entry name" value="TGT-like_sf"/>
</dbReference>
<dbReference type="InterPro" id="IPR002616">
    <property type="entry name" value="tRNA_ribo_trans-like"/>
</dbReference>
<gene>
    <name evidence="3" type="ORF">IPA_05045</name>
</gene>
<dbReference type="EMBL" id="CP006868">
    <property type="protein sequence ID" value="UXD21514.1"/>
    <property type="molecule type" value="Genomic_DNA"/>
</dbReference>
<proteinExistence type="predicted"/>
<evidence type="ECO:0000259" key="2">
    <source>
        <dbReference type="Pfam" id="PF01702"/>
    </source>
</evidence>
<dbReference type="KEGG" id="ipc:IPA_05045"/>
<protein>
    <submittedName>
        <fullName evidence="3">7-cyano-7-deazaguanine tRNA-ribosyltransferase</fullName>
    </submittedName>
</protein>
<sequence>MIWEPIERDGAARLGLLKIHSFRITTPTLLVVVDPDPRKQIVPISYLKKIGIDIIMTSSFIAKRKVGKKNLKEVLGWEGVLYTDSGTYQAYSRGVKVDPVESITYQDSVGVDIATPVDLFSLPTDSKEEALRKAKISIERWKEARALTNKIVTSPVQGGLYPEIRGYATRVYISEGADLLAVGGIVPLMVSYKFKELVDVIAPVMLSRNAGTPVHAFGAGHPLIFPLLVAMGVDMFDSAMYILAAKDGRYLTPWGTLKVEELVKLRDFPCDCDVCSKYTPRDLTGMSKTELIRFLAMHNLNIAWKMVLEIRERIAYGTFYKWAISFSHVHPRLYEGMYHLHHKWRKLLERGESAFPKSTVPRDCALCDKALHTDFGEVRYIDFYKKSFIYAYGKNPSKIGDALLTPTRAIPCPSTLLKEGLVVTVNDVTSSSFKKGDLLEFPKINFKAGSLFLLHDGSQWALGRSEVSYIELLIAKDEDVVFTRSSAPSRDPSEMPCKPDTILRSPLWPRRIIGLPEPKYE</sequence>
<dbReference type="Proteomes" id="UP001063698">
    <property type="component" value="Chromosome"/>
</dbReference>
<dbReference type="PANTHER" id="PTHR46499:SF1">
    <property type="entry name" value="QUEUINE TRNA-RIBOSYLTRANSFERASE"/>
    <property type="match status" value="1"/>
</dbReference>
<dbReference type="AlphaFoldDB" id="A0A977K9J3"/>